<feature type="signal peptide" evidence="1">
    <location>
        <begin position="1"/>
        <end position="18"/>
    </location>
</feature>
<keyword evidence="2" id="KW-1185">Reference proteome</keyword>
<proteinExistence type="predicted"/>
<organism evidence="2 3">
    <name type="scientific">Steinernema glaseri</name>
    <dbReference type="NCBI Taxonomy" id="37863"/>
    <lineage>
        <taxon>Eukaryota</taxon>
        <taxon>Metazoa</taxon>
        <taxon>Ecdysozoa</taxon>
        <taxon>Nematoda</taxon>
        <taxon>Chromadorea</taxon>
        <taxon>Rhabditida</taxon>
        <taxon>Tylenchina</taxon>
        <taxon>Panagrolaimomorpha</taxon>
        <taxon>Strongyloidoidea</taxon>
        <taxon>Steinernematidae</taxon>
        <taxon>Steinernema</taxon>
    </lineage>
</organism>
<dbReference type="WBParaSite" id="L893_g6490.t1">
    <property type="protein sequence ID" value="L893_g6490.t1"/>
    <property type="gene ID" value="L893_g6490"/>
</dbReference>
<evidence type="ECO:0000313" key="3">
    <source>
        <dbReference type="WBParaSite" id="L893_g6490.t1"/>
    </source>
</evidence>
<accession>A0A1I8AKB7</accession>
<sequence length="179" mass="19344">MTWKVFALLFVLLAIGLAVPLEQENVLPSCDCGTVTGVLMKSVGKIQTFLGTLLPRALTVTGCGFTAAVRLVANFTYETLHLLSALFGLAVPPVPEQPHEACPGFKNLTNEFRELILEVIVDDDEVKRCDCKVPTPLKDFVTWLLNLLKTVLKYLAGGEGSTTVIPGAPPSEVPLPVRL</sequence>
<name>A0A1I8AKB7_9BILA</name>
<reference evidence="3" key="1">
    <citation type="submission" date="2016-11" db="UniProtKB">
        <authorList>
            <consortium name="WormBaseParasite"/>
        </authorList>
    </citation>
    <scope>IDENTIFICATION</scope>
</reference>
<protein>
    <submittedName>
        <fullName evidence="3">Saposin B-type domain-containing protein</fullName>
    </submittedName>
</protein>
<dbReference type="AlphaFoldDB" id="A0A1I8AKB7"/>
<dbReference type="Proteomes" id="UP000095287">
    <property type="component" value="Unplaced"/>
</dbReference>
<evidence type="ECO:0000313" key="2">
    <source>
        <dbReference type="Proteomes" id="UP000095287"/>
    </source>
</evidence>
<keyword evidence="1" id="KW-0732">Signal</keyword>
<feature type="chain" id="PRO_5009314800" evidence="1">
    <location>
        <begin position="19"/>
        <end position="179"/>
    </location>
</feature>
<evidence type="ECO:0000256" key="1">
    <source>
        <dbReference type="SAM" id="SignalP"/>
    </source>
</evidence>